<accession>F2AXR9</accession>
<comment type="caution">
    <text evidence="1">The sequence shown here is derived from an EMBL/GenBank/DDBJ whole genome shotgun (WGS) entry which is preliminary data.</text>
</comment>
<proteinExistence type="predicted"/>
<dbReference type="AlphaFoldDB" id="F2AXR9"/>
<dbReference type="Proteomes" id="UP000006222">
    <property type="component" value="Unassembled WGS sequence"/>
</dbReference>
<evidence type="ECO:0000313" key="1">
    <source>
        <dbReference type="EMBL" id="EGF25534.1"/>
    </source>
</evidence>
<evidence type="ECO:0000313" key="2">
    <source>
        <dbReference type="Proteomes" id="UP000006222"/>
    </source>
</evidence>
<reference evidence="1 2" key="1">
    <citation type="journal article" date="2013" name="Mar. Genomics">
        <title>Expression of sulfatases in Rhodopirellula baltica and the diversity of sulfatases in the genus Rhodopirellula.</title>
        <authorList>
            <person name="Wegner C.E."/>
            <person name="Richter-Heitmann T."/>
            <person name="Klindworth A."/>
            <person name="Klockow C."/>
            <person name="Richter M."/>
            <person name="Achstetter T."/>
            <person name="Glockner F.O."/>
            <person name="Harder J."/>
        </authorList>
    </citation>
    <scope>NUCLEOTIDE SEQUENCE [LARGE SCALE GENOMIC DNA]</scope>
    <source>
        <strain evidence="1 2">WH47</strain>
    </source>
</reference>
<sequence>MRYSAEEIQLAHELKAAGLPWQPEPGHFVWDGESLIEHDSPFHDRVFFILDLKHFLRRSESMDHLIALMVWLPTWQQVRELLAGLNVSVDAIQSRLIESKALANGNERLVLYQMLMEALPERS</sequence>
<dbReference type="RefSeq" id="WP_007328429.1">
    <property type="nucleotide sequence ID" value="NZ_AFAR01000221.1"/>
</dbReference>
<dbReference type="EMBL" id="AFAR01000221">
    <property type="protein sequence ID" value="EGF25534.1"/>
    <property type="molecule type" value="Genomic_DNA"/>
</dbReference>
<name>F2AXR9_RHOBT</name>
<organism evidence="1 2">
    <name type="scientific">Rhodopirellula baltica WH47</name>
    <dbReference type="NCBI Taxonomy" id="991778"/>
    <lineage>
        <taxon>Bacteria</taxon>
        <taxon>Pseudomonadati</taxon>
        <taxon>Planctomycetota</taxon>
        <taxon>Planctomycetia</taxon>
        <taxon>Pirellulales</taxon>
        <taxon>Pirellulaceae</taxon>
        <taxon>Rhodopirellula</taxon>
    </lineage>
</organism>
<gene>
    <name evidence="1" type="ORF">RBWH47_02434</name>
</gene>
<dbReference type="PATRIC" id="fig|991778.3.peg.4790"/>
<protein>
    <submittedName>
        <fullName evidence="1">Uncharacterized protein</fullName>
    </submittedName>
</protein>